<organism evidence="1 2">
    <name type="scientific">Nitrosomonas communis</name>
    <dbReference type="NCBI Taxonomy" id="44574"/>
    <lineage>
        <taxon>Bacteria</taxon>
        <taxon>Pseudomonadati</taxon>
        <taxon>Pseudomonadota</taxon>
        <taxon>Betaproteobacteria</taxon>
        <taxon>Nitrosomonadales</taxon>
        <taxon>Nitrosomonadaceae</taxon>
        <taxon>Nitrosomonas</taxon>
    </lineage>
</organism>
<protein>
    <submittedName>
        <fullName evidence="1">Uncharacterized protein</fullName>
    </submittedName>
</protein>
<dbReference type="AlphaFoldDB" id="A0A1H2QE57"/>
<proteinExistence type="predicted"/>
<evidence type="ECO:0000313" key="1">
    <source>
        <dbReference type="EMBL" id="SDW04689.1"/>
    </source>
</evidence>
<name>A0A1H2QE57_9PROT</name>
<reference evidence="1 2" key="1">
    <citation type="submission" date="2016-10" db="EMBL/GenBank/DDBJ databases">
        <authorList>
            <person name="de Groot N.N."/>
        </authorList>
    </citation>
    <scope>NUCLEOTIDE SEQUENCE [LARGE SCALE GENOMIC DNA]</scope>
    <source>
        <strain evidence="1 2">Nm110</strain>
    </source>
</reference>
<dbReference type="EMBL" id="FNNH01000002">
    <property type="protein sequence ID" value="SDW04689.1"/>
    <property type="molecule type" value="Genomic_DNA"/>
</dbReference>
<evidence type="ECO:0000313" key="2">
    <source>
        <dbReference type="Proteomes" id="UP000183454"/>
    </source>
</evidence>
<dbReference type="Proteomes" id="UP000183454">
    <property type="component" value="Unassembled WGS sequence"/>
</dbReference>
<gene>
    <name evidence="1" type="ORF">SAMN05421882_100248</name>
</gene>
<sequence length="107" mass="11743">MSELNFLSGCPVIGNHISADIDCKQADGEQSLSDQGADRVDTTLRMPVMGTMTSLASRCITVRARRIKCKATFINLAYDLYLIGKYKSDINHYSDFSSEIGASRVST</sequence>
<accession>A0A1H2QE57</accession>